<feature type="domain" description="Lunapark zinc ribbon" evidence="3">
    <location>
        <begin position="288"/>
        <end position="338"/>
    </location>
</feature>
<keyword evidence="5" id="KW-1185">Reference proteome</keyword>
<evidence type="ECO:0000256" key="2">
    <source>
        <dbReference type="SAM" id="Phobius"/>
    </source>
</evidence>
<protein>
    <recommendedName>
        <fullName evidence="3">Lunapark zinc ribbon domain-containing protein</fullName>
    </recommendedName>
</protein>
<feature type="compositionally biased region" description="Basic and acidic residues" evidence="1">
    <location>
        <begin position="20"/>
        <end position="30"/>
    </location>
</feature>
<dbReference type="PANTHER" id="PTHR22166:SF12">
    <property type="entry name" value="ENDOPLASMIC RETICULUM JUNCTION FORMATION PROTEIN LUNAPARK"/>
    <property type="match status" value="1"/>
</dbReference>
<dbReference type="InterPro" id="IPR019273">
    <property type="entry name" value="Lunapark_Znf"/>
</dbReference>
<feature type="compositionally biased region" description="Acidic residues" evidence="1">
    <location>
        <begin position="1"/>
        <end position="10"/>
    </location>
</feature>
<feature type="compositionally biased region" description="Polar residues" evidence="1">
    <location>
        <begin position="237"/>
        <end position="259"/>
    </location>
</feature>
<proteinExistence type="predicted"/>
<feature type="region of interest" description="Disordered" evidence="1">
    <location>
        <begin position="378"/>
        <end position="422"/>
    </location>
</feature>
<feature type="region of interest" description="Disordered" evidence="1">
    <location>
        <begin position="207"/>
        <end position="267"/>
    </location>
</feature>
<dbReference type="EMBL" id="BSYO01000036">
    <property type="protein sequence ID" value="GMH29332.1"/>
    <property type="molecule type" value="Genomic_DNA"/>
</dbReference>
<accession>A0AAD3TH16</accession>
<dbReference type="PANTHER" id="PTHR22166">
    <property type="entry name" value="ENDOPLASMIC RETICULUM JUNCTION FORMATION PROTEIN LUNAPARK"/>
    <property type="match status" value="1"/>
</dbReference>
<keyword evidence="2" id="KW-0812">Transmembrane</keyword>
<feature type="region of interest" description="Disordered" evidence="1">
    <location>
        <begin position="1"/>
        <end position="30"/>
    </location>
</feature>
<feature type="transmembrane region" description="Helical" evidence="2">
    <location>
        <begin position="79"/>
        <end position="99"/>
    </location>
</feature>
<dbReference type="Proteomes" id="UP001279734">
    <property type="component" value="Unassembled WGS sequence"/>
</dbReference>
<evidence type="ECO:0000256" key="1">
    <source>
        <dbReference type="SAM" id="MobiDB-lite"/>
    </source>
</evidence>
<feature type="compositionally biased region" description="Polar residues" evidence="1">
    <location>
        <begin position="211"/>
        <end position="229"/>
    </location>
</feature>
<organism evidence="4 5">
    <name type="scientific">Nepenthes gracilis</name>
    <name type="common">Slender pitcher plant</name>
    <dbReference type="NCBI Taxonomy" id="150966"/>
    <lineage>
        <taxon>Eukaryota</taxon>
        <taxon>Viridiplantae</taxon>
        <taxon>Streptophyta</taxon>
        <taxon>Embryophyta</taxon>
        <taxon>Tracheophyta</taxon>
        <taxon>Spermatophyta</taxon>
        <taxon>Magnoliopsida</taxon>
        <taxon>eudicotyledons</taxon>
        <taxon>Gunneridae</taxon>
        <taxon>Pentapetalae</taxon>
        <taxon>Caryophyllales</taxon>
        <taxon>Nepenthaceae</taxon>
        <taxon>Nepenthes</taxon>
    </lineage>
</organism>
<dbReference type="Pfam" id="PF10058">
    <property type="entry name" value="Zn_ribbon_10"/>
    <property type="match status" value="1"/>
</dbReference>
<sequence length="422" mass="46005">MAGETDEDAVVAETPATPSAEKKATDVSKKKEKGLIPRILSTMFGKRNDDFERRLERISKEEASVLSRMRRRSQSSGRMRRHLIIFSVLLEFVAVGFAIMTSRSVEDWKKRAFRVLPMFVLPGLSSATYSALVNLINMLDRKDQKTLEKLRAERQSKIDELKEKTNYYITQQLIQRYDTDPTAKAAAASVLASKLGADSGLKVHVGDDPDTNVTARTSNDAEVVQSSGLRNRKQPLARSNSTGSTVLHRTDESNSQLSGVQGDGDDPNWPVYVDHYQGRVSTAYGGGWFARIAALLVGEDPTQCYALICGNCHMHNGLASKEDFPFVTYICPHCHAVNGPRQHDERASASDAPNIGSSMTAADCGNAITPEVVSSMTADNINADTKTRDSPFDKACESGEESASPAATEGSEKPATSLGHES</sequence>
<keyword evidence="2" id="KW-0472">Membrane</keyword>
<feature type="transmembrane region" description="Helical" evidence="2">
    <location>
        <begin position="119"/>
        <end position="139"/>
    </location>
</feature>
<dbReference type="GO" id="GO:0071782">
    <property type="term" value="C:endoplasmic reticulum tubular network"/>
    <property type="evidence" value="ECO:0007669"/>
    <property type="project" value="TreeGrafter"/>
</dbReference>
<evidence type="ECO:0000313" key="4">
    <source>
        <dbReference type="EMBL" id="GMH29332.1"/>
    </source>
</evidence>
<dbReference type="AlphaFoldDB" id="A0AAD3TH16"/>
<feature type="compositionally biased region" description="Basic and acidic residues" evidence="1">
    <location>
        <begin position="385"/>
        <end position="397"/>
    </location>
</feature>
<dbReference type="GO" id="GO:0071786">
    <property type="term" value="P:endoplasmic reticulum tubular network organization"/>
    <property type="evidence" value="ECO:0007669"/>
    <property type="project" value="InterPro"/>
</dbReference>
<comment type="caution">
    <text evidence="4">The sequence shown here is derived from an EMBL/GenBank/DDBJ whole genome shotgun (WGS) entry which is preliminary data.</text>
</comment>
<dbReference type="InterPro" id="IPR040115">
    <property type="entry name" value="Lnp"/>
</dbReference>
<keyword evidence="2" id="KW-1133">Transmembrane helix</keyword>
<reference evidence="4" key="1">
    <citation type="submission" date="2023-05" db="EMBL/GenBank/DDBJ databases">
        <title>Nepenthes gracilis genome sequencing.</title>
        <authorList>
            <person name="Fukushima K."/>
        </authorList>
    </citation>
    <scope>NUCLEOTIDE SEQUENCE</scope>
    <source>
        <strain evidence="4">SING2019-196</strain>
    </source>
</reference>
<evidence type="ECO:0000313" key="5">
    <source>
        <dbReference type="Proteomes" id="UP001279734"/>
    </source>
</evidence>
<name>A0AAD3TH16_NEPGR</name>
<gene>
    <name evidence="4" type="ORF">Nepgr_031175</name>
</gene>
<evidence type="ECO:0000259" key="3">
    <source>
        <dbReference type="Pfam" id="PF10058"/>
    </source>
</evidence>